<dbReference type="Pfam" id="PF03473">
    <property type="entry name" value="MOSC"/>
    <property type="match status" value="1"/>
</dbReference>
<reference evidence="2 3" key="1">
    <citation type="submission" date="2021-08" db="EMBL/GenBank/DDBJ databases">
        <title>Nocardioides bacterium WL0053 sp. nov., isolated from the sediment.</title>
        <authorList>
            <person name="Wang L."/>
            <person name="Zhang D."/>
            <person name="Zhang A."/>
        </authorList>
    </citation>
    <scope>NUCLEOTIDE SEQUENCE [LARGE SCALE GENOMIC DNA]</scope>
    <source>
        <strain evidence="2 3">WL0053</strain>
    </source>
</reference>
<dbReference type="RefSeq" id="WP_221024031.1">
    <property type="nucleotide sequence ID" value="NZ_JAIEZQ010000001.1"/>
</dbReference>
<evidence type="ECO:0000313" key="2">
    <source>
        <dbReference type="EMBL" id="MBY9074338.1"/>
    </source>
</evidence>
<dbReference type="InterPro" id="IPR005302">
    <property type="entry name" value="MoCF_Sase_C"/>
</dbReference>
<proteinExistence type="predicted"/>
<feature type="domain" description="MOSC" evidence="1">
    <location>
        <begin position="73"/>
        <end position="251"/>
    </location>
</feature>
<dbReference type="Pfam" id="PF03476">
    <property type="entry name" value="MOSC_N"/>
    <property type="match status" value="1"/>
</dbReference>
<comment type="caution">
    <text evidence="2">The sequence shown here is derived from an EMBL/GenBank/DDBJ whole genome shotgun (WGS) entry which is preliminary data.</text>
</comment>
<evidence type="ECO:0000313" key="3">
    <source>
        <dbReference type="Proteomes" id="UP000754710"/>
    </source>
</evidence>
<dbReference type="SUPFAM" id="SSF50800">
    <property type="entry name" value="PK beta-barrel domain-like"/>
    <property type="match status" value="1"/>
</dbReference>
<protein>
    <submittedName>
        <fullName evidence="2">MOSC domain-containing protein</fullName>
    </submittedName>
</protein>
<dbReference type="InterPro" id="IPR005303">
    <property type="entry name" value="MOCOS_middle"/>
</dbReference>
<dbReference type="EMBL" id="JAIEZQ010000001">
    <property type="protein sequence ID" value="MBY9074338.1"/>
    <property type="molecule type" value="Genomic_DNA"/>
</dbReference>
<evidence type="ECO:0000259" key="1">
    <source>
        <dbReference type="PROSITE" id="PS51340"/>
    </source>
</evidence>
<dbReference type="PROSITE" id="PS51340">
    <property type="entry name" value="MOSC"/>
    <property type="match status" value="1"/>
</dbReference>
<dbReference type="Proteomes" id="UP000754710">
    <property type="component" value="Unassembled WGS sequence"/>
</dbReference>
<name>A0ABS7RH17_9ACTN</name>
<accession>A0ABS7RH17</accession>
<organism evidence="2 3">
    <name type="scientific">Nocardioides jiangsuensis</name>
    <dbReference type="NCBI Taxonomy" id="2866161"/>
    <lineage>
        <taxon>Bacteria</taxon>
        <taxon>Bacillati</taxon>
        <taxon>Actinomycetota</taxon>
        <taxon>Actinomycetes</taxon>
        <taxon>Propionibacteriales</taxon>
        <taxon>Nocardioidaceae</taxon>
        <taxon>Nocardioides</taxon>
    </lineage>
</organism>
<dbReference type="InterPro" id="IPR011037">
    <property type="entry name" value="Pyrv_Knase-like_insert_dom_sf"/>
</dbReference>
<sequence length="253" mass="26918">MRIERIGFTPLKGGRHRSHGTAELTATGPVGDRVFCLVDPARGRVLRTVENPSLLRTAARWDAGVLSVHLPDRTLEGSPEPTGETLKVDYWGRGAETEVVGGPWSEAFSDFLGYDVVLARSVNAGEIVYGASVTVLTTASMRLLGERLGAGGVVDSARFRSTLLLDAGDDPHVEDTWVGRELRVGEATVLVRGIVPRCAVVDLNPETGRRDADVLGTLAGYRRGDGEITFGVDAVVVNAGTVRTGDAADLERG</sequence>
<gene>
    <name evidence="2" type="ORF">K1X13_05840</name>
</gene>
<keyword evidence="3" id="KW-1185">Reference proteome</keyword>